<dbReference type="GO" id="GO:0003677">
    <property type="term" value="F:DNA binding"/>
    <property type="evidence" value="ECO:0007669"/>
    <property type="project" value="InterPro"/>
</dbReference>
<dbReference type="Proteomes" id="UP000178606">
    <property type="component" value="Unassembled WGS sequence"/>
</dbReference>
<dbReference type="GO" id="GO:0006313">
    <property type="term" value="P:DNA transposition"/>
    <property type="evidence" value="ECO:0007669"/>
    <property type="project" value="InterPro"/>
</dbReference>
<gene>
    <name evidence="2" type="ORF">A3F84_25320</name>
</gene>
<evidence type="ECO:0000259" key="1">
    <source>
        <dbReference type="Pfam" id="PF01609"/>
    </source>
</evidence>
<accession>A0A1F6CB52</accession>
<organism evidence="2 3">
    <name type="scientific">Handelsmanbacteria sp. (strain RIFCSPLOWO2_12_FULL_64_10)</name>
    <dbReference type="NCBI Taxonomy" id="1817868"/>
    <lineage>
        <taxon>Bacteria</taxon>
        <taxon>Candidatus Handelsmaniibacteriota</taxon>
    </lineage>
</organism>
<dbReference type="NCBIfam" id="NF033592">
    <property type="entry name" value="transpos_IS4_1"/>
    <property type="match status" value="1"/>
</dbReference>
<dbReference type="AlphaFoldDB" id="A0A1F6CB52"/>
<reference evidence="2 3" key="1">
    <citation type="journal article" date="2016" name="Nat. Commun.">
        <title>Thousands of microbial genomes shed light on interconnected biogeochemical processes in an aquifer system.</title>
        <authorList>
            <person name="Anantharaman K."/>
            <person name="Brown C.T."/>
            <person name="Hug L.A."/>
            <person name="Sharon I."/>
            <person name="Castelle C.J."/>
            <person name="Probst A.J."/>
            <person name="Thomas B.C."/>
            <person name="Singh A."/>
            <person name="Wilkins M.J."/>
            <person name="Karaoz U."/>
            <person name="Brodie E.L."/>
            <person name="Williams K.H."/>
            <person name="Hubbard S.S."/>
            <person name="Banfield J.F."/>
        </authorList>
    </citation>
    <scope>NUCLEOTIDE SEQUENCE [LARGE SCALE GENOMIC DNA]</scope>
    <source>
        <strain evidence="3">RIFCSPLOWO2_12_FULL_64_10</strain>
    </source>
</reference>
<sequence length="357" mass="40745">MNIPFIGNKVKHLRQKFSQSVSLPIRDALPASSIEAALEAERVTYRKCLFDPVITIWAFLSQVLDADRSCRKALSRIWAYLADDQELQEKLLSDPDKSDDTGAYCKARQRLSDAVLQRLYGQVADHLEEGVEPSFLWCGRRVHLVDGTTALLPDTPENQAVYPQHPNQKEGCGFPLVKIVAIFSLLTGSLKKAITGVWSAYEPALLRQIGHCLCPGDVLVGDRIYCTYANIALLQQDLVDSVFRLHQGRKVDFRRGKRLSKNDRIFVWERPKRCPKEFPVEIYEQLPLPQTLEIRVVRFQVRQRGFRTKCVTVATTLLDPKAYPKTKIAASGIMTRYWSWLPENNYQTDRIGSNPVW</sequence>
<dbReference type="InterPro" id="IPR047952">
    <property type="entry name" value="Transpos_IS4"/>
</dbReference>
<dbReference type="EMBL" id="MFKF01000314">
    <property type="protein sequence ID" value="OGG46448.1"/>
    <property type="molecule type" value="Genomic_DNA"/>
</dbReference>
<dbReference type="InterPro" id="IPR002559">
    <property type="entry name" value="Transposase_11"/>
</dbReference>
<dbReference type="Pfam" id="PF01609">
    <property type="entry name" value="DDE_Tnp_1"/>
    <property type="match status" value="1"/>
</dbReference>
<feature type="domain" description="Transposase IS4-like" evidence="1">
    <location>
        <begin position="138"/>
        <end position="265"/>
    </location>
</feature>
<evidence type="ECO:0000313" key="3">
    <source>
        <dbReference type="Proteomes" id="UP000178606"/>
    </source>
</evidence>
<comment type="caution">
    <text evidence="2">The sequence shown here is derived from an EMBL/GenBank/DDBJ whole genome shotgun (WGS) entry which is preliminary data.</text>
</comment>
<evidence type="ECO:0000313" key="2">
    <source>
        <dbReference type="EMBL" id="OGG46448.1"/>
    </source>
</evidence>
<name>A0A1F6CB52_HANXR</name>
<protein>
    <recommendedName>
        <fullName evidence="1">Transposase IS4-like domain-containing protein</fullName>
    </recommendedName>
</protein>
<dbReference type="GO" id="GO:0004803">
    <property type="term" value="F:transposase activity"/>
    <property type="evidence" value="ECO:0007669"/>
    <property type="project" value="InterPro"/>
</dbReference>
<dbReference type="SUPFAM" id="SSF53098">
    <property type="entry name" value="Ribonuclease H-like"/>
    <property type="match status" value="1"/>
</dbReference>
<proteinExistence type="predicted"/>
<dbReference type="InterPro" id="IPR012337">
    <property type="entry name" value="RNaseH-like_sf"/>
</dbReference>